<dbReference type="GO" id="GO:0003824">
    <property type="term" value="F:catalytic activity"/>
    <property type="evidence" value="ECO:0007669"/>
    <property type="project" value="InterPro"/>
</dbReference>
<dbReference type="Gene3D" id="3.40.50.1580">
    <property type="entry name" value="Nucleoside phosphorylase domain"/>
    <property type="match status" value="1"/>
</dbReference>
<feature type="compositionally biased region" description="Low complexity" evidence="1">
    <location>
        <begin position="1406"/>
        <end position="1432"/>
    </location>
</feature>
<reference evidence="2" key="2">
    <citation type="submission" date="2020-02" db="EMBL/GenBank/DDBJ databases">
        <title>Identification and distribution of gene clusters putatively required for synthesis of sphingolipid metabolism inhibitors in phylogenetically diverse species of the filamentous fungus Fusarium.</title>
        <authorList>
            <person name="Kim H.-S."/>
            <person name="Busman M."/>
            <person name="Brown D.W."/>
            <person name="Divon H."/>
            <person name="Uhlig S."/>
            <person name="Proctor R.H."/>
        </authorList>
    </citation>
    <scope>NUCLEOTIDE SEQUENCE</scope>
    <source>
        <strain evidence="2">NRRL 25174</strain>
    </source>
</reference>
<dbReference type="GO" id="GO:0009116">
    <property type="term" value="P:nucleoside metabolic process"/>
    <property type="evidence" value="ECO:0007669"/>
    <property type="project" value="InterPro"/>
</dbReference>
<feature type="compositionally biased region" description="Polar residues" evidence="1">
    <location>
        <begin position="1349"/>
        <end position="1360"/>
    </location>
</feature>
<dbReference type="PANTHER" id="PTHR46082:SF11">
    <property type="entry name" value="AAA+ ATPASE DOMAIN-CONTAINING PROTEIN-RELATED"/>
    <property type="match status" value="1"/>
</dbReference>
<organism evidence="2 3">
    <name type="scientific">Fusarium beomiforme</name>
    <dbReference type="NCBI Taxonomy" id="44412"/>
    <lineage>
        <taxon>Eukaryota</taxon>
        <taxon>Fungi</taxon>
        <taxon>Dikarya</taxon>
        <taxon>Ascomycota</taxon>
        <taxon>Pezizomycotina</taxon>
        <taxon>Sordariomycetes</taxon>
        <taxon>Hypocreomycetidae</taxon>
        <taxon>Hypocreales</taxon>
        <taxon>Nectriaceae</taxon>
        <taxon>Fusarium</taxon>
        <taxon>Fusarium burgessii species complex</taxon>
    </lineage>
</organism>
<dbReference type="Proteomes" id="UP000730481">
    <property type="component" value="Unassembled WGS sequence"/>
</dbReference>
<evidence type="ECO:0000256" key="1">
    <source>
        <dbReference type="SAM" id="MobiDB-lite"/>
    </source>
</evidence>
<dbReference type="SUPFAM" id="SSF52540">
    <property type="entry name" value="P-loop containing nucleoside triphosphate hydrolases"/>
    <property type="match status" value="1"/>
</dbReference>
<feature type="region of interest" description="Disordered" evidence="1">
    <location>
        <begin position="339"/>
        <end position="371"/>
    </location>
</feature>
<dbReference type="Gene3D" id="1.25.40.10">
    <property type="entry name" value="Tetratricopeptide repeat domain"/>
    <property type="match status" value="3"/>
</dbReference>
<accession>A0A9P5A5Q6</accession>
<feature type="region of interest" description="Disordered" evidence="1">
    <location>
        <begin position="1312"/>
        <end position="1368"/>
    </location>
</feature>
<proteinExistence type="predicted"/>
<name>A0A9P5A5Q6_9HYPO</name>
<evidence type="ECO:0000313" key="2">
    <source>
        <dbReference type="EMBL" id="KAF4332224.1"/>
    </source>
</evidence>
<sequence>MAELDPSLYDAVWIAPMEIEAQAALHMLDSKHRGKFRVGRGDDYIFYAGTMSGHNIIIATLPAGQPYGTGSAAALASQVKKSFPNLWFGLLVGVAAGLPNLLRDPVRDIRLGDVLVALPDGESAGLVAYDLGKIRGDQTFQPLRLGHALATTEAIIRSAIGRIKIRAPNDVECILPHYHKIKNMQHATGNFRDPGQHKDIFYEVSSYGLQKEIQRAERPQDRRTRIWYGPIGSGDKLMRNAYRRNELRDKYNIIGLEMEAAGTMNQIPVGVIRGVCGYGDEHKSKEWQPYAAAMAAAYGKALLSEILTDKSQERWQALVTESQNETDGRKRSYDRYLESCPEEDKDQERTSDSQDKTTNTPSNIAKPIDDHYSRAWPEYQNERPAVSPRFLERCDIPTILQVRSNMWLTEGAGKSQLALKAILENNSKFRGIFYVDASNDTSANTSYLEIARLCGIKVDSQSMTQDEQVRFTRSWLSCRTDPWLLMIDNVTSSDVALAKYVPTVGPGAIIITTTDENLTLWGSLYAKVGCMNAEDSLNLLMRFKREEISLSTEQEDAAKRLAVETLGGCPWQFPKQAHTYSTNVCPSYSQPVWTAFDLTLSRIQDARDPESAQALDLLGTLCFFHHEGIRHSLFEEAWKNLKIVPAWSKGISLLGPTCIQLDSPSLKEAFQFLDRYSLLEASLQDTRNYSLHRLVKIVYRERLSVEEQRKYLRNAISIIAVALSGIKSPLSWINNPEGFELQRSVLPHIKTCTEGRLNDLLQEKASRSQDAELGMLLLFSRAYSSTGNFAEARRILQAVCEALGIPNHCGSMVQLDLHVLEQRAACDTCLGRHALAYDSRRAIVECLEQNGPPSDLEVLNVAKMNLADSLWLTGCRKEASEMAQNVLALREQSLSQSDPRVIRTKRKVAEYLHGTFQRRDALQMRENIQMDANPPRNPTNIEFLDWLSTSNALADSYQWDGQLIKARALRSEVFNGRFKTLGFYNCDTLLAYERLLSIDFRLAQTIKAHRELCHKRWRLAETWEELLGAEHPYTLEARVNLGHSYSATGQWLEAWKEQSKVLQIRERLANEERTASHELSWLSSMGNVANILIKTGDLVGALTLRKKALSESVKLYGMNHPSTFRLSHHIISCYSGPESGIRPSTVIKMRECLLLRQKQHCGEDDPLVLLGMSLLASDNERAGRRVISIDLRRELLVRQKLQLGGTNHDTLDNMKKLARSLHSLQRTDHSWISGKRAARLLEEVSEAEVKFLGANNAQAHNTRIELYRIYRALGDDINAKATAQAIRKTECDYSIGNTDRFIDYAMWEDNDETDDDRKASKQVQKKAKLDRLSGQGYPRRRKRRRATRGTNIFQTSSLAQTDPRRYGPGTLEEVFPAVELDNQDEFGLVFPVIPRRVLTNEELYPSSSEKFGGESGSEASDSSSGFWGSSQH</sequence>
<feature type="region of interest" description="Disordered" evidence="1">
    <location>
        <begin position="1401"/>
        <end position="1432"/>
    </location>
</feature>
<dbReference type="InterPro" id="IPR027417">
    <property type="entry name" value="P-loop_NTPase"/>
</dbReference>
<dbReference type="OrthoDB" id="1658288at2759"/>
<reference evidence="2" key="1">
    <citation type="journal article" date="2017" name="Mycologia">
        <title>Fusarium algeriense, sp. nov., a novel toxigenic crown rot pathogen of durum wheat from Algeria is nested in the Fusarium burgessii species complex.</title>
        <authorList>
            <person name="Laraba I."/>
            <person name="Keddad A."/>
            <person name="Boureghda H."/>
            <person name="Abdallah N."/>
            <person name="Vaughan M.M."/>
            <person name="Proctor R.H."/>
            <person name="Busman M."/>
            <person name="O'Donnell K."/>
        </authorList>
    </citation>
    <scope>NUCLEOTIDE SEQUENCE</scope>
    <source>
        <strain evidence="2">NRRL 25174</strain>
    </source>
</reference>
<dbReference type="Gene3D" id="3.40.50.300">
    <property type="entry name" value="P-loop containing nucleotide triphosphate hydrolases"/>
    <property type="match status" value="1"/>
</dbReference>
<protein>
    <submittedName>
        <fullName evidence="2">Ankyrin repeat-containing protein</fullName>
    </submittedName>
</protein>
<evidence type="ECO:0000313" key="3">
    <source>
        <dbReference type="Proteomes" id="UP000730481"/>
    </source>
</evidence>
<dbReference type="InterPro" id="IPR053137">
    <property type="entry name" value="NLR-like"/>
</dbReference>
<comment type="caution">
    <text evidence="2">The sequence shown here is derived from an EMBL/GenBank/DDBJ whole genome shotgun (WGS) entry which is preliminary data.</text>
</comment>
<dbReference type="EMBL" id="PVQB02001131">
    <property type="protein sequence ID" value="KAF4332224.1"/>
    <property type="molecule type" value="Genomic_DNA"/>
</dbReference>
<feature type="compositionally biased region" description="Basic residues" evidence="1">
    <location>
        <begin position="1338"/>
        <end position="1347"/>
    </location>
</feature>
<dbReference type="SUPFAM" id="SSF48452">
    <property type="entry name" value="TPR-like"/>
    <property type="match status" value="1"/>
</dbReference>
<dbReference type="SUPFAM" id="SSF53167">
    <property type="entry name" value="Purine and uridine phosphorylases"/>
    <property type="match status" value="1"/>
</dbReference>
<keyword evidence="3" id="KW-1185">Reference proteome</keyword>
<feature type="compositionally biased region" description="Basic and acidic residues" evidence="1">
    <location>
        <begin position="346"/>
        <end position="355"/>
    </location>
</feature>
<gene>
    <name evidence="2" type="ORF">FBEOM_13985</name>
</gene>
<dbReference type="InterPro" id="IPR035994">
    <property type="entry name" value="Nucleoside_phosphorylase_sf"/>
</dbReference>
<dbReference type="InterPro" id="IPR011990">
    <property type="entry name" value="TPR-like_helical_dom_sf"/>
</dbReference>
<dbReference type="PANTHER" id="PTHR46082">
    <property type="entry name" value="ATP/GTP-BINDING PROTEIN-RELATED"/>
    <property type="match status" value="1"/>
</dbReference>